<dbReference type="GO" id="GO:0016627">
    <property type="term" value="F:oxidoreductase activity, acting on the CH-CH group of donors"/>
    <property type="evidence" value="ECO:0007669"/>
    <property type="project" value="InterPro"/>
</dbReference>
<dbReference type="STRING" id="908615.SAMN05421540_11514"/>
<dbReference type="InterPro" id="IPR009100">
    <property type="entry name" value="AcylCoA_DH/oxidase_NM_dom_sf"/>
</dbReference>
<dbReference type="InterPro" id="IPR037069">
    <property type="entry name" value="AcylCoA_DH/ox_N_sf"/>
</dbReference>
<feature type="domain" description="Acyl-CoA dehydrogenase C-terminal" evidence="2">
    <location>
        <begin position="257"/>
        <end position="332"/>
    </location>
</feature>
<name>A0A1H4DU98_9FLAO</name>
<dbReference type="RefSeq" id="WP_234953152.1">
    <property type="nucleotide sequence ID" value="NZ_FNQF01000015.1"/>
</dbReference>
<dbReference type="Pfam" id="PF08028">
    <property type="entry name" value="Acyl-CoA_dh_2"/>
    <property type="match status" value="1"/>
</dbReference>
<dbReference type="InterPro" id="IPR046373">
    <property type="entry name" value="Acyl-CoA_Oxase/DH_mid-dom_sf"/>
</dbReference>
<reference evidence="3 4" key="1">
    <citation type="submission" date="2016-10" db="EMBL/GenBank/DDBJ databases">
        <authorList>
            <person name="de Groot N.N."/>
        </authorList>
    </citation>
    <scope>NUCLEOTIDE SEQUENCE [LARGE SCALE GENOMIC DNA]</scope>
    <source>
        <strain evidence="3 4">DSM 23581</strain>
    </source>
</reference>
<sequence>MNISQLRKLCLGAKVFPNEIITWIEENNLWNIWVPQSYGGLELTLTEGLKKLKHLAKIDGSLGWTLTLCSGANYFVGNLQPEAAENIFKNKPSQISFGGSGGIFGTAEKFGNIYRINGTWRYATGAPYLSHMTLSAKILENGRQVKNSDGTDMMKSFVIPREKVELIKDWSTMGMQATATHSFKVCDVEVEEKYSFVYDKFYTSQDVFKIPFRVFADFTLWVNYLGMFAHFIEEGYESLTEKRQKMLLQIDSETENLLFKLASHVEYQIEKAESITEEDQAEIHRLASASVKKMTAAITSVYPYLGVKASRTDQQLNQIFRDYFTATQHHIFR</sequence>
<dbReference type="Gene3D" id="1.20.140.10">
    <property type="entry name" value="Butyryl-CoA Dehydrogenase, subunit A, domain 3"/>
    <property type="match status" value="1"/>
</dbReference>
<dbReference type="Gene3D" id="2.40.110.10">
    <property type="entry name" value="Butyryl-CoA Dehydrogenase, subunit A, domain 2"/>
    <property type="match status" value="1"/>
</dbReference>
<evidence type="ECO:0000313" key="4">
    <source>
        <dbReference type="Proteomes" id="UP000198820"/>
    </source>
</evidence>
<evidence type="ECO:0000259" key="2">
    <source>
        <dbReference type="Pfam" id="PF08028"/>
    </source>
</evidence>
<dbReference type="EMBL" id="FNQF01000015">
    <property type="protein sequence ID" value="SEA76176.1"/>
    <property type="molecule type" value="Genomic_DNA"/>
</dbReference>
<dbReference type="Gene3D" id="1.10.540.10">
    <property type="entry name" value="Acyl-CoA dehydrogenase/oxidase, N-terminal domain"/>
    <property type="match status" value="1"/>
</dbReference>
<protein>
    <submittedName>
        <fullName evidence="3">Acyl-CoA dehydrogenase</fullName>
    </submittedName>
</protein>
<dbReference type="InterPro" id="IPR013107">
    <property type="entry name" value="Acyl-CoA_DH_C"/>
</dbReference>
<accession>A0A1H4DU98</accession>
<evidence type="ECO:0000256" key="1">
    <source>
        <dbReference type="ARBA" id="ARBA00023002"/>
    </source>
</evidence>
<dbReference type="SUPFAM" id="SSF56645">
    <property type="entry name" value="Acyl-CoA dehydrogenase NM domain-like"/>
    <property type="match status" value="1"/>
</dbReference>
<organism evidence="3 4">
    <name type="scientific">Psychroflexus halocasei</name>
    <dbReference type="NCBI Taxonomy" id="908615"/>
    <lineage>
        <taxon>Bacteria</taxon>
        <taxon>Pseudomonadati</taxon>
        <taxon>Bacteroidota</taxon>
        <taxon>Flavobacteriia</taxon>
        <taxon>Flavobacteriales</taxon>
        <taxon>Flavobacteriaceae</taxon>
        <taxon>Psychroflexus</taxon>
    </lineage>
</organism>
<keyword evidence="4" id="KW-1185">Reference proteome</keyword>
<dbReference type="Proteomes" id="UP000198820">
    <property type="component" value="Unassembled WGS sequence"/>
</dbReference>
<dbReference type="GO" id="GO:0050660">
    <property type="term" value="F:flavin adenine dinucleotide binding"/>
    <property type="evidence" value="ECO:0007669"/>
    <property type="project" value="InterPro"/>
</dbReference>
<keyword evidence="1" id="KW-0560">Oxidoreductase</keyword>
<proteinExistence type="predicted"/>
<dbReference type="AlphaFoldDB" id="A0A1H4DU98"/>
<gene>
    <name evidence="3" type="ORF">SAMN05421540_11514</name>
</gene>
<evidence type="ECO:0000313" key="3">
    <source>
        <dbReference type="EMBL" id="SEA76176.1"/>
    </source>
</evidence>